<dbReference type="OrthoDB" id="7875723at2"/>
<dbReference type="RefSeq" id="WP_128777943.1">
    <property type="nucleotide sequence ID" value="NZ_RYFI01000012.1"/>
</dbReference>
<dbReference type="EMBL" id="RYFI01000012">
    <property type="protein sequence ID" value="RXF72782.1"/>
    <property type="molecule type" value="Genomic_DNA"/>
</dbReference>
<organism evidence="2 3">
    <name type="scientific">Hansschlegelia zhihuaiae</name>
    <dbReference type="NCBI Taxonomy" id="405005"/>
    <lineage>
        <taxon>Bacteria</taxon>
        <taxon>Pseudomonadati</taxon>
        <taxon>Pseudomonadota</taxon>
        <taxon>Alphaproteobacteria</taxon>
        <taxon>Hyphomicrobiales</taxon>
        <taxon>Methylopilaceae</taxon>
        <taxon>Hansschlegelia</taxon>
    </lineage>
</organism>
<evidence type="ECO:0000313" key="2">
    <source>
        <dbReference type="EMBL" id="RXF72782.1"/>
    </source>
</evidence>
<keyword evidence="1" id="KW-1133">Transmembrane helix</keyword>
<keyword evidence="1" id="KW-0812">Transmembrane</keyword>
<keyword evidence="3" id="KW-1185">Reference proteome</keyword>
<feature type="transmembrane region" description="Helical" evidence="1">
    <location>
        <begin position="189"/>
        <end position="208"/>
    </location>
</feature>
<evidence type="ECO:0000313" key="3">
    <source>
        <dbReference type="Proteomes" id="UP000289708"/>
    </source>
</evidence>
<evidence type="ECO:0000256" key="1">
    <source>
        <dbReference type="SAM" id="Phobius"/>
    </source>
</evidence>
<name>A0A4V1KJ32_9HYPH</name>
<protein>
    <submittedName>
        <fullName evidence="2">Uncharacterized protein</fullName>
    </submittedName>
</protein>
<gene>
    <name evidence="2" type="ORF">EK403_13145</name>
</gene>
<sequence>MTTGSILSGLFKRPERLAQVVALVLSLTAPTFALAHSGGASPAGGAGLAIAAISHGEMALIDEHLQEIVSLAKVQTASDGPVRRLLNYYNVQLAYCFWGLAPGGVLREESPFNPCAHAYLAAAKALLLMMAKEPASQGPAADILSRLEQRRQAMPEAGAICSSSDQGFNTSAIVRPAFSDVVADPATRFVGAGGLLAMLGLGLAFTATRRKTSRSKERQFRPS</sequence>
<dbReference type="Proteomes" id="UP000289708">
    <property type="component" value="Unassembled WGS sequence"/>
</dbReference>
<proteinExistence type="predicted"/>
<keyword evidence="1" id="KW-0472">Membrane</keyword>
<comment type="caution">
    <text evidence="2">The sequence shown here is derived from an EMBL/GenBank/DDBJ whole genome shotgun (WGS) entry which is preliminary data.</text>
</comment>
<reference evidence="2 3" key="1">
    <citation type="submission" date="2018-12" db="EMBL/GenBank/DDBJ databases">
        <title>bacterium Hansschlegelia zhihuaiae S113.</title>
        <authorList>
            <person name="He J."/>
        </authorList>
    </citation>
    <scope>NUCLEOTIDE SEQUENCE [LARGE SCALE GENOMIC DNA]</scope>
    <source>
        <strain evidence="2 3">S 113</strain>
    </source>
</reference>
<accession>A0A4V1KJ32</accession>
<dbReference type="AlphaFoldDB" id="A0A4V1KJ32"/>